<organism evidence="3 4">
    <name type="scientific">Polaribacter aquimarinus</name>
    <dbReference type="NCBI Taxonomy" id="2100726"/>
    <lineage>
        <taxon>Bacteria</taxon>
        <taxon>Pseudomonadati</taxon>
        <taxon>Bacteroidota</taxon>
        <taxon>Flavobacteriia</taxon>
        <taxon>Flavobacteriales</taxon>
        <taxon>Flavobacteriaceae</taxon>
    </lineage>
</organism>
<reference evidence="3 4" key="1">
    <citation type="submission" date="2018-05" db="EMBL/GenBank/DDBJ databases">
        <title>Polaribacter aquimarinus sp. nov., isolated from sediment in a sediment of sea.</title>
        <authorList>
            <person name="Lu D."/>
        </authorList>
    </citation>
    <scope>NUCLEOTIDE SEQUENCE [LARGE SCALE GENOMIC DNA]</scope>
    <source>
        <strain evidence="3 4">ZY113</strain>
    </source>
</reference>
<dbReference type="OrthoDB" id="1357763at2"/>
<dbReference type="Pfam" id="PF01381">
    <property type="entry name" value="HTH_3"/>
    <property type="match status" value="1"/>
</dbReference>
<dbReference type="Gene3D" id="1.10.260.40">
    <property type="entry name" value="lambda repressor-like DNA-binding domains"/>
    <property type="match status" value="1"/>
</dbReference>
<feature type="transmembrane region" description="Helical" evidence="1">
    <location>
        <begin position="166"/>
        <end position="188"/>
    </location>
</feature>
<keyword evidence="1" id="KW-0812">Transmembrane</keyword>
<protein>
    <recommendedName>
        <fullName evidence="2">HTH cro/C1-type domain-containing protein</fullName>
    </recommendedName>
</protein>
<evidence type="ECO:0000313" key="4">
    <source>
        <dbReference type="Proteomes" id="UP000245670"/>
    </source>
</evidence>
<dbReference type="InterPro" id="IPR010982">
    <property type="entry name" value="Lambda_DNA-bd_dom_sf"/>
</dbReference>
<dbReference type="AlphaFoldDB" id="A0A2U2J924"/>
<gene>
    <name evidence="3" type="ORF">DIS07_10245</name>
</gene>
<evidence type="ECO:0000313" key="3">
    <source>
        <dbReference type="EMBL" id="PWG04843.1"/>
    </source>
</evidence>
<keyword evidence="4" id="KW-1185">Reference proteome</keyword>
<feature type="transmembrane region" description="Helical" evidence="1">
    <location>
        <begin position="248"/>
        <end position="267"/>
    </location>
</feature>
<feature type="transmembrane region" description="Helical" evidence="1">
    <location>
        <begin position="99"/>
        <end position="120"/>
    </location>
</feature>
<comment type="caution">
    <text evidence="3">The sequence shown here is derived from an EMBL/GenBank/DDBJ whole genome shotgun (WGS) entry which is preliminary data.</text>
</comment>
<dbReference type="PROSITE" id="PS50943">
    <property type="entry name" value="HTH_CROC1"/>
    <property type="match status" value="1"/>
</dbReference>
<sequence>MEFNKKHIMKQPELGQKILELRKQKGYTQEELVEQCNINVRTIQRIEAGDVSPRSYTIKAILEVLGFDYEEVFQKKYFPGKFDTFLGIDKNKIYKQLNIAMIFGFVYFLSGFFEIGADFLSYEKNSVTFKSIYIVIKVISTVALFLFFRGFVIVGGMYNNYLMQIASFLIIVFTLFFSVLDITSLYVWQDFLNIFGISKLIAFGVLSIIIGMAIRRLTDFGNLANWTGIIEIITGVCLLLIILSPIALVTQFVVEIFEVILLYKIALQLKKRVS</sequence>
<dbReference type="GO" id="GO:0003677">
    <property type="term" value="F:DNA binding"/>
    <property type="evidence" value="ECO:0007669"/>
    <property type="project" value="InterPro"/>
</dbReference>
<dbReference type="CDD" id="cd00093">
    <property type="entry name" value="HTH_XRE"/>
    <property type="match status" value="1"/>
</dbReference>
<keyword evidence="1" id="KW-0472">Membrane</keyword>
<dbReference type="EMBL" id="QFFG01000004">
    <property type="protein sequence ID" value="PWG04843.1"/>
    <property type="molecule type" value="Genomic_DNA"/>
</dbReference>
<evidence type="ECO:0000259" key="2">
    <source>
        <dbReference type="PROSITE" id="PS50943"/>
    </source>
</evidence>
<feature type="transmembrane region" description="Helical" evidence="1">
    <location>
        <begin position="132"/>
        <end position="154"/>
    </location>
</feature>
<dbReference type="InterPro" id="IPR001387">
    <property type="entry name" value="Cro/C1-type_HTH"/>
</dbReference>
<proteinExistence type="predicted"/>
<dbReference type="Proteomes" id="UP000245670">
    <property type="component" value="Unassembled WGS sequence"/>
</dbReference>
<evidence type="ECO:0000256" key="1">
    <source>
        <dbReference type="SAM" id="Phobius"/>
    </source>
</evidence>
<feature type="transmembrane region" description="Helical" evidence="1">
    <location>
        <begin position="223"/>
        <end position="242"/>
    </location>
</feature>
<feature type="domain" description="HTH cro/C1-type" evidence="2">
    <location>
        <begin position="18"/>
        <end position="72"/>
    </location>
</feature>
<keyword evidence="1" id="KW-1133">Transmembrane helix</keyword>
<feature type="transmembrane region" description="Helical" evidence="1">
    <location>
        <begin position="194"/>
        <end position="214"/>
    </location>
</feature>
<accession>A0A2U2J924</accession>
<dbReference type="SMART" id="SM00530">
    <property type="entry name" value="HTH_XRE"/>
    <property type="match status" value="1"/>
</dbReference>
<name>A0A2U2J924_9FLAO</name>
<dbReference type="SUPFAM" id="SSF47413">
    <property type="entry name" value="lambda repressor-like DNA-binding domains"/>
    <property type="match status" value="1"/>
</dbReference>